<dbReference type="PROSITE" id="PS51833">
    <property type="entry name" value="HDOD"/>
    <property type="match status" value="1"/>
</dbReference>
<dbReference type="PANTHER" id="PTHR33525:SF6">
    <property type="entry name" value="HDOD DOMAIN-CONTAINING PROTEIN"/>
    <property type="match status" value="1"/>
</dbReference>
<dbReference type="InterPro" id="IPR052340">
    <property type="entry name" value="RNase_Y/CdgJ"/>
</dbReference>
<dbReference type="Gene3D" id="1.10.3210.10">
    <property type="entry name" value="Hypothetical protein af1432"/>
    <property type="match status" value="1"/>
</dbReference>
<dbReference type="SUPFAM" id="SSF109604">
    <property type="entry name" value="HD-domain/PDEase-like"/>
    <property type="match status" value="1"/>
</dbReference>
<evidence type="ECO:0000259" key="1">
    <source>
        <dbReference type="PROSITE" id="PS51833"/>
    </source>
</evidence>
<protein>
    <submittedName>
        <fullName evidence="2">HDOD domain-containing protein</fullName>
    </submittedName>
</protein>
<accession>A0ABU5ERE8</accession>
<keyword evidence="3" id="KW-1185">Reference proteome</keyword>
<dbReference type="Proteomes" id="UP001272242">
    <property type="component" value="Unassembled WGS sequence"/>
</dbReference>
<sequence>MPVLNRISDALRAVFGATRAAAPTAAERSARLERHIRALVDTLPALPATAVRALELMEDPEVSLGALAELIQNDAALAAGLLRVANSALFAGGSAVLRVDQAVVRLGLWRCKGLVAAISIRRVLSGKPDGTADALRALWHHGYVTASLCSGLSRAGRLGFGGEEYAAGLLHDIGRVLIVLADPECVALARLLDFTDDLDPRSREREAMGADHCALGAWFAQLSNLPGALIDTIKHHHAPAGAARLTVLVAAADQMANHLERDATAAGYDPTTNPALTLLLADRSAGHRDALFANVPALMTDALTAAAQT</sequence>
<reference evidence="3" key="1">
    <citation type="journal article" date="2023" name="Mar. Drugs">
        <title>Gemmata algarum, a Novel Planctomycete Isolated from an Algal Mat, Displays Antimicrobial Activity.</title>
        <authorList>
            <person name="Kumar G."/>
            <person name="Kallscheuer N."/>
            <person name="Kashif M."/>
            <person name="Ahamad S."/>
            <person name="Jagadeeshwari U."/>
            <person name="Pannikurungottu S."/>
            <person name="Haufschild T."/>
            <person name="Kabuu M."/>
            <person name="Sasikala C."/>
            <person name="Jogler C."/>
            <person name="Ramana C."/>
        </authorList>
    </citation>
    <scope>NUCLEOTIDE SEQUENCE [LARGE SCALE GENOMIC DNA]</scope>
    <source>
        <strain evidence="3">JC673</strain>
    </source>
</reference>
<feature type="domain" description="HDOD" evidence="1">
    <location>
        <begin position="43"/>
        <end position="239"/>
    </location>
</feature>
<organism evidence="2 3">
    <name type="scientific">Gemmata algarum</name>
    <dbReference type="NCBI Taxonomy" id="2975278"/>
    <lineage>
        <taxon>Bacteria</taxon>
        <taxon>Pseudomonadati</taxon>
        <taxon>Planctomycetota</taxon>
        <taxon>Planctomycetia</taxon>
        <taxon>Gemmatales</taxon>
        <taxon>Gemmataceae</taxon>
        <taxon>Gemmata</taxon>
    </lineage>
</organism>
<dbReference type="Pfam" id="PF08668">
    <property type="entry name" value="HDOD"/>
    <property type="match status" value="1"/>
</dbReference>
<dbReference type="EMBL" id="JAXBLV010000001">
    <property type="protein sequence ID" value="MDY3557554.1"/>
    <property type="molecule type" value="Genomic_DNA"/>
</dbReference>
<dbReference type="RefSeq" id="WP_320684611.1">
    <property type="nucleotide sequence ID" value="NZ_JAXBLV010000001.1"/>
</dbReference>
<name>A0ABU5ERE8_9BACT</name>
<evidence type="ECO:0000313" key="3">
    <source>
        <dbReference type="Proteomes" id="UP001272242"/>
    </source>
</evidence>
<proteinExistence type="predicted"/>
<dbReference type="InterPro" id="IPR013976">
    <property type="entry name" value="HDOD"/>
</dbReference>
<gene>
    <name evidence="2" type="ORF">R5W23_000080</name>
</gene>
<evidence type="ECO:0000313" key="2">
    <source>
        <dbReference type="EMBL" id="MDY3557554.1"/>
    </source>
</evidence>
<dbReference type="PANTHER" id="PTHR33525">
    <property type="match status" value="1"/>
</dbReference>
<comment type="caution">
    <text evidence="2">The sequence shown here is derived from an EMBL/GenBank/DDBJ whole genome shotgun (WGS) entry which is preliminary data.</text>
</comment>